<dbReference type="InterPro" id="IPR011044">
    <property type="entry name" value="Quino_amine_DH_bsu"/>
</dbReference>
<dbReference type="InterPro" id="IPR025507">
    <property type="entry name" value="DUF4394"/>
</dbReference>
<gene>
    <name evidence="2" type="ORF">NSP04_11115</name>
</gene>
<accession>A0ABT1XL00</accession>
<dbReference type="SUPFAM" id="SSF50969">
    <property type="entry name" value="YVTN repeat-like/Quinoprotein amine dehydrogenase"/>
    <property type="match status" value="1"/>
</dbReference>
<evidence type="ECO:0000313" key="3">
    <source>
        <dbReference type="Proteomes" id="UP001165267"/>
    </source>
</evidence>
<evidence type="ECO:0000259" key="1">
    <source>
        <dbReference type="Pfam" id="PF14339"/>
    </source>
</evidence>
<keyword evidence="3" id="KW-1185">Reference proteome</keyword>
<reference evidence="2" key="1">
    <citation type="submission" date="2022-07" db="EMBL/GenBank/DDBJ databases">
        <authorList>
            <person name="Xamxidin M."/>
        </authorList>
    </citation>
    <scope>NUCLEOTIDE SEQUENCE</scope>
    <source>
        <strain evidence="2">YS8-69</strain>
    </source>
</reference>
<comment type="caution">
    <text evidence="2">The sequence shown here is derived from an EMBL/GenBank/DDBJ whole genome shotgun (WGS) entry which is preliminary data.</text>
</comment>
<name>A0ABT1XL00_9BURK</name>
<evidence type="ECO:0000313" key="2">
    <source>
        <dbReference type="EMBL" id="MCR2747198.1"/>
    </source>
</evidence>
<sequence length="637" mass="66154">MSFKNKTITIAISATLLGGCFLDDDNSIVAAPDEADVLLITDDNRLIGFNRTAPATILKNAALTGFVDANTEEVVGMDLRPRNSTVYVLTKQDMTNTGRLYTLNEDTNTLTLVGTNLGVALSGASFGVDFNAQVDGLRVISDQGQNLVVNPTAGTATAFTALSGSSVDGDAAAYTNSFDGTLNVRMFNIDAARNKLVRQGTAARAFNAGVTEDVASLVTLPMGATIESDVAFDIDGFNNLGYAIMTIGGTTKFYEIDIPFDADGTEAAVLPIPENPMSLNPLAAVELGTLNLSDVVVGMTLLPRGADLAPVVVGLNGDPAGMGTQSLASVPARTPNVAPEVADITGLEAGERVLSIDFRPFDRKIYALTSEANIYTIDRETGEATLVVAIANPVGQAIRDGVAAMAPNTKAYSIDFNTTVAASATFDALRIIGATETGAATNNYRIPGVRLDADNAMAGVAATDPDVRFAPAEVPAVDFGLYGIAYANSVTRPARPAGAPARVIPAPRLIVSDATSNRLLELFNLPVNADPMMGEVVTAGNYSGLKNLRTPLSNVSNGATPPVGVDQAAFNDLSGLDIFGGDNGLRYLVARSMNSGPYSVFNVNITQGSVAPVLTTVGQFGTGTTDTAALFDITIAN</sequence>
<dbReference type="PROSITE" id="PS51257">
    <property type="entry name" value="PROKAR_LIPOPROTEIN"/>
    <property type="match status" value="1"/>
</dbReference>
<dbReference type="Proteomes" id="UP001165267">
    <property type="component" value="Unassembled WGS sequence"/>
</dbReference>
<proteinExistence type="predicted"/>
<feature type="domain" description="DUF4394" evidence="1">
    <location>
        <begin position="46"/>
        <end position="258"/>
    </location>
</feature>
<dbReference type="RefSeq" id="WP_257512423.1">
    <property type="nucleotide sequence ID" value="NZ_JANKHG010000018.1"/>
</dbReference>
<feature type="domain" description="DUF4394" evidence="1">
    <location>
        <begin position="327"/>
        <end position="623"/>
    </location>
</feature>
<organism evidence="2 3">
    <name type="scientific">Limnobacter parvus</name>
    <dbReference type="NCBI Taxonomy" id="2939690"/>
    <lineage>
        <taxon>Bacteria</taxon>
        <taxon>Pseudomonadati</taxon>
        <taxon>Pseudomonadota</taxon>
        <taxon>Betaproteobacteria</taxon>
        <taxon>Burkholderiales</taxon>
        <taxon>Burkholderiaceae</taxon>
        <taxon>Limnobacter</taxon>
    </lineage>
</organism>
<protein>
    <submittedName>
        <fullName evidence="2">DUF4394 domain-containing protein</fullName>
    </submittedName>
</protein>
<dbReference type="Pfam" id="PF14339">
    <property type="entry name" value="DUF4394"/>
    <property type="match status" value="2"/>
</dbReference>
<dbReference type="EMBL" id="JANKHG010000018">
    <property type="protein sequence ID" value="MCR2747198.1"/>
    <property type="molecule type" value="Genomic_DNA"/>
</dbReference>